<dbReference type="PATRIC" id="fig|866895.3.peg.1616"/>
<dbReference type="KEGG" id="hhd:HBHAL_2604"/>
<dbReference type="Proteomes" id="UP000007397">
    <property type="component" value="Chromosome"/>
</dbReference>
<accession>I0JLD0</accession>
<reference evidence="1 2" key="1">
    <citation type="journal article" date="2013" name="Environ. Microbiol.">
        <title>Chloride and organic osmolytes: a hybrid strategy to cope with elevated salinities by the moderately halophilic, chloride-dependent bacterium Halobacillus halophilus.</title>
        <authorList>
            <person name="Saum S.H."/>
            <person name="Pfeiffer F."/>
            <person name="Palm P."/>
            <person name="Rampp M."/>
            <person name="Schuster S.C."/>
            <person name="Muller V."/>
            <person name="Oesterhelt D."/>
        </authorList>
    </citation>
    <scope>NUCLEOTIDE SEQUENCE [LARGE SCALE GENOMIC DNA]</scope>
    <source>
        <strain evidence="2">ATCC 35676 / DSM 2266 / JCM 20832 / KCTC 3685 / LMG 17431 / NBRC 102448 / NCIMB 2269</strain>
    </source>
</reference>
<name>I0JLD0_HALH3</name>
<dbReference type="AlphaFoldDB" id="I0JLD0"/>
<organism evidence="1 2">
    <name type="scientific">Halobacillus halophilus (strain ATCC 35676 / DSM 2266 / JCM 20832 / KCTC 3685 / LMG 17431 / NBRC 102448 / NCIMB 2269)</name>
    <name type="common">Sporosarcina halophila</name>
    <dbReference type="NCBI Taxonomy" id="866895"/>
    <lineage>
        <taxon>Bacteria</taxon>
        <taxon>Bacillati</taxon>
        <taxon>Bacillota</taxon>
        <taxon>Bacilli</taxon>
        <taxon>Bacillales</taxon>
        <taxon>Bacillaceae</taxon>
        <taxon>Halobacillus</taxon>
    </lineage>
</organism>
<dbReference type="RefSeq" id="WP_014642845.1">
    <property type="nucleotide sequence ID" value="NC_017668.1"/>
</dbReference>
<proteinExistence type="predicted"/>
<dbReference type="HOGENOM" id="CLU_3025988_0_0_9"/>
<evidence type="ECO:0000313" key="1">
    <source>
        <dbReference type="EMBL" id="CCG44950.1"/>
    </source>
</evidence>
<protein>
    <submittedName>
        <fullName evidence="1">Uncharacterized protein</fullName>
    </submittedName>
</protein>
<sequence length="55" mass="6348">MENLYLSETTILYDKKKLQLKYVPNEGFNFFSAQIVEQTQSMPEKVSSLSDAQSK</sequence>
<evidence type="ECO:0000313" key="2">
    <source>
        <dbReference type="Proteomes" id="UP000007397"/>
    </source>
</evidence>
<keyword evidence="2" id="KW-1185">Reference proteome</keyword>
<gene>
    <name evidence="1" type="ordered locus">HBHAL_2604</name>
</gene>
<dbReference type="EMBL" id="HE717023">
    <property type="protein sequence ID" value="CCG44950.1"/>
    <property type="molecule type" value="Genomic_DNA"/>
</dbReference>